<proteinExistence type="predicted"/>
<dbReference type="AlphaFoldDB" id="A0A139A9K1"/>
<keyword evidence="2" id="KW-0732">Signal</keyword>
<evidence type="ECO:0000313" key="3">
    <source>
        <dbReference type="EMBL" id="KXS13145.1"/>
    </source>
</evidence>
<evidence type="ECO:0000256" key="2">
    <source>
        <dbReference type="SAM" id="SignalP"/>
    </source>
</evidence>
<keyword evidence="1" id="KW-0812">Transmembrane</keyword>
<organism evidence="3 4">
    <name type="scientific">Gonapodya prolifera (strain JEL478)</name>
    <name type="common">Monoblepharis prolifera</name>
    <dbReference type="NCBI Taxonomy" id="1344416"/>
    <lineage>
        <taxon>Eukaryota</taxon>
        <taxon>Fungi</taxon>
        <taxon>Fungi incertae sedis</taxon>
        <taxon>Chytridiomycota</taxon>
        <taxon>Chytridiomycota incertae sedis</taxon>
        <taxon>Monoblepharidomycetes</taxon>
        <taxon>Monoblepharidales</taxon>
        <taxon>Gonapodyaceae</taxon>
        <taxon>Gonapodya</taxon>
    </lineage>
</organism>
<feature type="signal peptide" evidence="2">
    <location>
        <begin position="1"/>
        <end position="22"/>
    </location>
</feature>
<keyword evidence="1" id="KW-1133">Transmembrane helix</keyword>
<feature type="chain" id="PRO_5007296051" evidence="2">
    <location>
        <begin position="23"/>
        <end position="275"/>
    </location>
</feature>
<dbReference type="EMBL" id="KQ965781">
    <property type="protein sequence ID" value="KXS13145.1"/>
    <property type="molecule type" value="Genomic_DNA"/>
</dbReference>
<name>A0A139A9K1_GONPJ</name>
<evidence type="ECO:0000313" key="4">
    <source>
        <dbReference type="Proteomes" id="UP000070544"/>
    </source>
</evidence>
<keyword evidence="1" id="KW-0472">Membrane</keyword>
<dbReference type="Proteomes" id="UP000070544">
    <property type="component" value="Unassembled WGS sequence"/>
</dbReference>
<sequence>MRAALLYGILACSAALASQASAQGNRTNSSSTLTAAPLVGFYFPSGNCSDRISHFTIDFNSWDDSNDTLPWGDLTVLSSAATTLPISGCDNSTDSWAFDGFDNSTDSWPLDGIDGCSQNVFVGIPGEPEECSPKNGSADHFALSGFRAGLCVPDFFGDFNSSWVKYSCGNVTTCDDSACSRDCTTRVLSGDGMFTDGVITTCVNSDEAFARSNRNLTLIAGTVHSTVGTVPRSGLSGGAIAGIVAGVIGGVALVGVAGVLVCRRQRKGADVPLDR</sequence>
<keyword evidence="4" id="KW-1185">Reference proteome</keyword>
<evidence type="ECO:0000256" key="1">
    <source>
        <dbReference type="SAM" id="Phobius"/>
    </source>
</evidence>
<accession>A0A139A9K1</accession>
<feature type="transmembrane region" description="Helical" evidence="1">
    <location>
        <begin position="239"/>
        <end position="262"/>
    </location>
</feature>
<protein>
    <submittedName>
        <fullName evidence="3">Uncharacterized protein</fullName>
    </submittedName>
</protein>
<reference evidence="3 4" key="1">
    <citation type="journal article" date="2015" name="Genome Biol. Evol.">
        <title>Phylogenomic analyses indicate that early fungi evolved digesting cell walls of algal ancestors of land plants.</title>
        <authorList>
            <person name="Chang Y."/>
            <person name="Wang S."/>
            <person name="Sekimoto S."/>
            <person name="Aerts A.L."/>
            <person name="Choi C."/>
            <person name="Clum A."/>
            <person name="LaButti K.M."/>
            <person name="Lindquist E.A."/>
            <person name="Yee Ngan C."/>
            <person name="Ohm R.A."/>
            <person name="Salamov A.A."/>
            <person name="Grigoriev I.V."/>
            <person name="Spatafora J.W."/>
            <person name="Berbee M.L."/>
        </authorList>
    </citation>
    <scope>NUCLEOTIDE SEQUENCE [LARGE SCALE GENOMIC DNA]</scope>
    <source>
        <strain evidence="3 4">JEL478</strain>
    </source>
</reference>
<gene>
    <name evidence="3" type="ORF">M427DRAFT_45896</name>
</gene>